<dbReference type="AlphaFoldDB" id="A0A2K3MZ48"/>
<organism evidence="2 3">
    <name type="scientific">Trifolium pratense</name>
    <name type="common">Red clover</name>
    <dbReference type="NCBI Taxonomy" id="57577"/>
    <lineage>
        <taxon>Eukaryota</taxon>
        <taxon>Viridiplantae</taxon>
        <taxon>Streptophyta</taxon>
        <taxon>Embryophyta</taxon>
        <taxon>Tracheophyta</taxon>
        <taxon>Spermatophyta</taxon>
        <taxon>Magnoliopsida</taxon>
        <taxon>eudicotyledons</taxon>
        <taxon>Gunneridae</taxon>
        <taxon>Pentapetalae</taxon>
        <taxon>rosids</taxon>
        <taxon>fabids</taxon>
        <taxon>Fabales</taxon>
        <taxon>Fabaceae</taxon>
        <taxon>Papilionoideae</taxon>
        <taxon>50 kb inversion clade</taxon>
        <taxon>NPAAA clade</taxon>
        <taxon>Hologalegina</taxon>
        <taxon>IRL clade</taxon>
        <taxon>Trifolieae</taxon>
        <taxon>Trifolium</taxon>
    </lineage>
</organism>
<gene>
    <name evidence="2" type="ORF">L195_g019271</name>
</gene>
<dbReference type="PANTHER" id="PTHR37984:SF15">
    <property type="entry name" value="INTEGRASE CATALYTIC DOMAIN-CONTAINING PROTEIN"/>
    <property type="match status" value="1"/>
</dbReference>
<dbReference type="PANTHER" id="PTHR37984">
    <property type="entry name" value="PROTEIN CBG26694"/>
    <property type="match status" value="1"/>
</dbReference>
<proteinExistence type="predicted"/>
<dbReference type="STRING" id="57577.A0A2K3MZ48"/>
<evidence type="ECO:0000313" key="3">
    <source>
        <dbReference type="Proteomes" id="UP000236291"/>
    </source>
</evidence>
<dbReference type="InterPro" id="IPR041588">
    <property type="entry name" value="Integrase_H2C2"/>
</dbReference>
<dbReference type="Pfam" id="PF17921">
    <property type="entry name" value="Integrase_H2C2"/>
    <property type="match status" value="1"/>
</dbReference>
<comment type="caution">
    <text evidence="2">The sequence shown here is derived from an EMBL/GenBank/DDBJ whole genome shotgun (WGS) entry which is preliminary data.</text>
</comment>
<protein>
    <submittedName>
        <fullName evidence="2">Retrotransposon-related protein</fullName>
    </submittedName>
</protein>
<dbReference type="Gene3D" id="3.10.10.10">
    <property type="entry name" value="HIV Type 1 Reverse Transcriptase, subunit A, domain 1"/>
    <property type="match status" value="2"/>
</dbReference>
<dbReference type="InterPro" id="IPR043128">
    <property type="entry name" value="Rev_trsase/Diguanyl_cyclase"/>
</dbReference>
<feature type="domain" description="Integrase zinc-binding" evidence="1">
    <location>
        <begin position="271"/>
        <end position="318"/>
    </location>
</feature>
<evidence type="ECO:0000259" key="1">
    <source>
        <dbReference type="Pfam" id="PF17921"/>
    </source>
</evidence>
<dbReference type="SUPFAM" id="SSF56672">
    <property type="entry name" value="DNA/RNA polymerases"/>
    <property type="match status" value="1"/>
</dbReference>
<dbReference type="Proteomes" id="UP000236291">
    <property type="component" value="Unassembled WGS sequence"/>
</dbReference>
<dbReference type="InterPro" id="IPR043502">
    <property type="entry name" value="DNA/RNA_pol_sf"/>
</dbReference>
<name>A0A2K3MZ48_TRIPR</name>
<dbReference type="Gene3D" id="1.10.340.70">
    <property type="match status" value="1"/>
</dbReference>
<accession>A0A2K3MZ48</accession>
<dbReference type="Gene3D" id="3.30.70.270">
    <property type="match status" value="1"/>
</dbReference>
<reference evidence="2 3" key="2">
    <citation type="journal article" date="2017" name="Front. Plant Sci.">
        <title>Gene Classification and Mining of Molecular Markers Useful in Red Clover (Trifolium pratense) Breeding.</title>
        <authorList>
            <person name="Istvanek J."/>
            <person name="Dluhosova J."/>
            <person name="Dluhos P."/>
            <person name="Patkova L."/>
            <person name="Nedelnik J."/>
            <person name="Repkova J."/>
        </authorList>
    </citation>
    <scope>NUCLEOTIDE SEQUENCE [LARGE SCALE GENOMIC DNA]</scope>
    <source>
        <strain evidence="3">cv. Tatra</strain>
        <tissue evidence="2">Young leaves</tissue>
    </source>
</reference>
<reference evidence="2 3" key="1">
    <citation type="journal article" date="2014" name="Am. J. Bot.">
        <title>Genome assembly and annotation for red clover (Trifolium pratense; Fabaceae).</title>
        <authorList>
            <person name="Istvanek J."/>
            <person name="Jaros M."/>
            <person name="Krenek A."/>
            <person name="Repkova J."/>
        </authorList>
    </citation>
    <scope>NUCLEOTIDE SEQUENCE [LARGE SCALE GENOMIC DNA]</scope>
    <source>
        <strain evidence="3">cv. Tatra</strain>
        <tissue evidence="2">Young leaves</tissue>
    </source>
</reference>
<evidence type="ECO:0000313" key="2">
    <source>
        <dbReference type="EMBL" id="PNX96070.1"/>
    </source>
</evidence>
<dbReference type="ExpressionAtlas" id="A0A2K3MZ48">
    <property type="expression patterns" value="baseline"/>
</dbReference>
<dbReference type="InterPro" id="IPR050951">
    <property type="entry name" value="Retrovirus_Pol_polyprotein"/>
</dbReference>
<sequence length="365" mass="41717">MCIGEFQLKPDLHLFELGGIDVVLGMEWLKTLGDTIMNWRKQNMRFWTNQKRITLHETGGGDKLVVALQSILRKGKRETHGGVWGIEKQMKREEQVLSVLQQKELKELLQSFSPIFKEPSGLPPKRDGEHAINLVEGQNAVNVRPYRYPTHHKNEIEKQIKEMLAIGIIRHSTSSFSSRVIEVLLDELNGARFYSKLDLKSGYHQEAQETFEMLKVKLTDQKSLKKLMQQGIVTAEQQNWAAKLIGYDFDIVYKQGKLNKGPDALSRMGEEEFHSTPRGGHSGFYKTYRRVAANVYWVGMKSKIQGFVRSCDVCQRQKYLTSSPGGLLQPLPIPSQIWEDISIDFITGLPKSKGYETILVVVDRL</sequence>
<dbReference type="EMBL" id="ASHM01014116">
    <property type="protein sequence ID" value="PNX96070.1"/>
    <property type="molecule type" value="Genomic_DNA"/>
</dbReference>